<name>A0A1X9NMX1_9GAMM</name>
<reference evidence="2 3" key="1">
    <citation type="submission" date="2016-11" db="EMBL/GenBank/DDBJ databases">
        <title>Trade-off between light-utilization and light-protection in marine flavobacteria.</title>
        <authorList>
            <person name="Kumagai Y."/>
        </authorList>
    </citation>
    <scope>NUCLEOTIDE SEQUENCE [LARGE SCALE GENOMIC DNA]</scope>
    <source>
        <strain evidence="2 3">NBRC 107125</strain>
    </source>
</reference>
<evidence type="ECO:0000259" key="1">
    <source>
        <dbReference type="PROSITE" id="PS51186"/>
    </source>
</evidence>
<dbReference type="RefSeq" id="WP_085759429.1">
    <property type="nucleotide sequence ID" value="NZ_CP019343.1"/>
</dbReference>
<dbReference type="Gene3D" id="3.40.630.30">
    <property type="match status" value="1"/>
</dbReference>
<dbReference type="Proteomes" id="UP000193450">
    <property type="component" value="Chromosome"/>
</dbReference>
<dbReference type="GO" id="GO:0016747">
    <property type="term" value="F:acyltransferase activity, transferring groups other than amino-acyl groups"/>
    <property type="evidence" value="ECO:0007669"/>
    <property type="project" value="InterPro"/>
</dbReference>
<dbReference type="STRING" id="716816.BST96_14700"/>
<evidence type="ECO:0000313" key="3">
    <source>
        <dbReference type="Proteomes" id="UP000193450"/>
    </source>
</evidence>
<dbReference type="OrthoDB" id="9787920at2"/>
<sequence length="137" mass="15811">MKLEITNDPRVEDDDYIIGKTREYNSKYVPNEFELLSVFYKTKDGEVIAGLTGKTFWDWLHVDYLWVSEPRRGDGLGSKVMLAAEKEAIERGCVGSTLDTFSFQALEFYKSLDYSIVGTLSGYMGKYERYFLQKRLG</sequence>
<dbReference type="SUPFAM" id="SSF55729">
    <property type="entry name" value="Acyl-CoA N-acyltransferases (Nat)"/>
    <property type="match status" value="1"/>
</dbReference>
<dbReference type="CDD" id="cd04301">
    <property type="entry name" value="NAT_SF"/>
    <property type="match status" value="1"/>
</dbReference>
<keyword evidence="3" id="KW-1185">Reference proteome</keyword>
<evidence type="ECO:0000313" key="2">
    <source>
        <dbReference type="EMBL" id="ARN75253.1"/>
    </source>
</evidence>
<dbReference type="PROSITE" id="PS51186">
    <property type="entry name" value="GNAT"/>
    <property type="match status" value="1"/>
</dbReference>
<accession>A0A1X9NMX1</accession>
<protein>
    <recommendedName>
        <fullName evidence="1">N-acetyltransferase domain-containing protein</fullName>
    </recommendedName>
</protein>
<dbReference type="KEGG" id="osg:BST96_14700"/>
<dbReference type="Pfam" id="PF00583">
    <property type="entry name" value="Acetyltransf_1"/>
    <property type="match status" value="1"/>
</dbReference>
<proteinExistence type="predicted"/>
<dbReference type="EMBL" id="CP019343">
    <property type="protein sequence ID" value="ARN75253.1"/>
    <property type="molecule type" value="Genomic_DNA"/>
</dbReference>
<gene>
    <name evidence="2" type="ORF">BST96_14700</name>
</gene>
<feature type="domain" description="N-acetyltransferase" evidence="1">
    <location>
        <begin position="1"/>
        <end position="137"/>
    </location>
</feature>
<dbReference type="AlphaFoldDB" id="A0A1X9NMX1"/>
<dbReference type="InterPro" id="IPR016181">
    <property type="entry name" value="Acyl_CoA_acyltransferase"/>
</dbReference>
<dbReference type="InterPro" id="IPR000182">
    <property type="entry name" value="GNAT_dom"/>
</dbReference>
<organism evidence="2 3">
    <name type="scientific">Oceanicoccus sagamiensis</name>
    <dbReference type="NCBI Taxonomy" id="716816"/>
    <lineage>
        <taxon>Bacteria</taxon>
        <taxon>Pseudomonadati</taxon>
        <taxon>Pseudomonadota</taxon>
        <taxon>Gammaproteobacteria</taxon>
        <taxon>Cellvibrionales</taxon>
        <taxon>Spongiibacteraceae</taxon>
        <taxon>Oceanicoccus</taxon>
    </lineage>
</organism>